<gene>
    <name evidence="2" type="ORF">SE37_07475</name>
</gene>
<accession>A0A0C1QPH3</accession>
<feature type="region of interest" description="Disordered" evidence="1">
    <location>
        <begin position="1"/>
        <end position="129"/>
    </location>
</feature>
<dbReference type="EMBL" id="JXBL01000001">
    <property type="protein sequence ID" value="KIE42482.1"/>
    <property type="molecule type" value="Genomic_DNA"/>
</dbReference>
<evidence type="ECO:0000256" key="1">
    <source>
        <dbReference type="SAM" id="MobiDB-lite"/>
    </source>
</evidence>
<dbReference type="AlphaFoldDB" id="A0A0C1QPH3"/>
<evidence type="ECO:0000313" key="3">
    <source>
        <dbReference type="Proteomes" id="UP000031433"/>
    </source>
</evidence>
<organism evidence="2 3">
    <name type="scientific">Geobacter soli</name>
    <dbReference type="NCBI Taxonomy" id="1510391"/>
    <lineage>
        <taxon>Bacteria</taxon>
        <taxon>Pseudomonadati</taxon>
        <taxon>Thermodesulfobacteriota</taxon>
        <taxon>Desulfuromonadia</taxon>
        <taxon>Geobacterales</taxon>
        <taxon>Geobacteraceae</taxon>
        <taxon>Geobacter</taxon>
    </lineage>
</organism>
<keyword evidence="3" id="KW-1185">Reference proteome</keyword>
<dbReference type="RefSeq" id="WP_039645093.1">
    <property type="nucleotide sequence ID" value="NZ_JXBL01000001.1"/>
</dbReference>
<evidence type="ECO:0000313" key="2">
    <source>
        <dbReference type="EMBL" id="KIE42482.1"/>
    </source>
</evidence>
<reference evidence="2 3" key="1">
    <citation type="submission" date="2015-01" db="EMBL/GenBank/DDBJ databases">
        <title>Genome sequence of the anaerobic bacterium Geobacter soli GSS01, a dissimilatory Fe(III) reducer from soil.</title>
        <authorList>
            <person name="Yang G."/>
            <person name="Zhou S."/>
        </authorList>
    </citation>
    <scope>NUCLEOTIDE SEQUENCE [LARGE SCALE GENOMIC DNA]</scope>
    <source>
        <strain evidence="2 3">GSS01</strain>
    </source>
</reference>
<feature type="compositionally biased region" description="Low complexity" evidence="1">
    <location>
        <begin position="72"/>
        <end position="88"/>
    </location>
</feature>
<protein>
    <submittedName>
        <fullName evidence="2">Uncharacterized protein</fullName>
    </submittedName>
</protein>
<dbReference type="SUPFAM" id="SSF47598">
    <property type="entry name" value="Ribbon-helix-helix"/>
    <property type="match status" value="1"/>
</dbReference>
<feature type="compositionally biased region" description="Acidic residues" evidence="1">
    <location>
        <begin position="36"/>
        <end position="56"/>
    </location>
</feature>
<comment type="caution">
    <text evidence="2">The sequence shown here is derived from an EMBL/GenBank/DDBJ whole genome shotgun (WGS) entry which is preliminary data.</text>
</comment>
<name>A0A0C1QPH3_9BACT</name>
<sequence length="170" mass="18184">MDRREKMALLVPKKRSGGPHPPAELQKLHAPGITAEDGDDEMDFGDDYDGEDDNYGDDVGPSDDLPSYEQDPFAAPASSSAGQPASSPTLMKKSFKKLMHRSDSVGDAATTVSKGAAPDGGGTCGKADKSQLSCQLSRDLHRRLKIYSIVNGKSILSVLEGWIEEHCPPL</sequence>
<dbReference type="InterPro" id="IPR013321">
    <property type="entry name" value="Arc_rbn_hlx_hlx"/>
</dbReference>
<dbReference type="InterPro" id="IPR010985">
    <property type="entry name" value="Ribbon_hlx_hlx"/>
</dbReference>
<proteinExistence type="predicted"/>
<dbReference type="Proteomes" id="UP000031433">
    <property type="component" value="Unassembled WGS sequence"/>
</dbReference>
<dbReference type="GO" id="GO:0006355">
    <property type="term" value="P:regulation of DNA-templated transcription"/>
    <property type="evidence" value="ECO:0007669"/>
    <property type="project" value="InterPro"/>
</dbReference>
<dbReference type="Gene3D" id="1.10.1220.10">
    <property type="entry name" value="Met repressor-like"/>
    <property type="match status" value="1"/>
</dbReference>